<dbReference type="EMBL" id="ACDX02000006">
    <property type="protein sequence ID" value="EFC88749.1"/>
    <property type="molecule type" value="Genomic_DNA"/>
</dbReference>
<dbReference type="eggNOG" id="ENOG502ZXEP">
    <property type="taxonomic scope" value="Bacteria"/>
</dbReference>
<proteinExistence type="predicted"/>
<organism evidence="1 2">
    <name type="scientific">Neisseria mucosa (strain ATCC 25996 / DSM 4631 / NCTC 10774 / M26)</name>
    <dbReference type="NCBI Taxonomy" id="546266"/>
    <lineage>
        <taxon>Bacteria</taxon>
        <taxon>Pseudomonadati</taxon>
        <taxon>Pseudomonadota</taxon>
        <taxon>Betaproteobacteria</taxon>
        <taxon>Neisseriales</taxon>
        <taxon>Neisseriaceae</taxon>
        <taxon>Neisseria</taxon>
    </lineage>
</organism>
<gene>
    <name evidence="1" type="ORF">NEIMUCOT_04798</name>
</gene>
<evidence type="ECO:0000313" key="1">
    <source>
        <dbReference type="EMBL" id="EFC88749.1"/>
    </source>
</evidence>
<accession>D2ZW05</accession>
<evidence type="ECO:0000313" key="2">
    <source>
        <dbReference type="Proteomes" id="UP000003344"/>
    </source>
</evidence>
<comment type="caution">
    <text evidence="1">The sequence shown here is derived from an EMBL/GenBank/DDBJ whole genome shotgun (WGS) entry which is preliminary data.</text>
</comment>
<dbReference type="Proteomes" id="UP000003344">
    <property type="component" value="Unassembled WGS sequence"/>
</dbReference>
<sequence>MCGNQQRCLHFQLLLEDPFEQLSGIVKNVDRHGKPALFLIMADSCLKIIQAKIKVVRRRKSVNNATISYSESKR</sequence>
<dbReference type="STRING" id="546266.NEIMUCOT_04798"/>
<dbReference type="AlphaFoldDB" id="D2ZW05"/>
<protein>
    <submittedName>
        <fullName evidence="1">Uncharacterized protein</fullName>
    </submittedName>
</protein>
<name>D2ZW05_NEIM2</name>
<reference evidence="1 2" key="1">
    <citation type="submission" date="2009-10" db="EMBL/GenBank/DDBJ databases">
        <authorList>
            <person name="Weinstock G."/>
            <person name="Sodergren E."/>
            <person name="Clifton S."/>
            <person name="Fulton L."/>
            <person name="Fulton B."/>
            <person name="Courtney L."/>
            <person name="Fronick C."/>
            <person name="Harrison M."/>
            <person name="Strong C."/>
            <person name="Farmer C."/>
            <person name="Delahaunty K."/>
            <person name="Markovic C."/>
            <person name="Hall O."/>
            <person name="Minx P."/>
            <person name="Tomlinson C."/>
            <person name="Mitreva M."/>
            <person name="Nelson J."/>
            <person name="Hou S."/>
            <person name="Wollam A."/>
            <person name="Pepin K.H."/>
            <person name="Johnson M."/>
            <person name="Bhonagiri V."/>
            <person name="Nash W.E."/>
            <person name="Warren W."/>
            <person name="Chinwalla A."/>
            <person name="Mardis E.R."/>
            <person name="Wilson R.K."/>
        </authorList>
    </citation>
    <scope>NUCLEOTIDE SEQUENCE [LARGE SCALE GENOMIC DNA]</scope>
    <source>
        <strain evidence="2">ATCC 25996 / DSM 4631 / NCTC 10774 / M26</strain>
    </source>
</reference>